<gene>
    <name evidence="3" type="ORF">H9894_02105</name>
</gene>
<feature type="domain" description="Endonuclease GajA/Old nuclease/RecF-like AAA" evidence="1">
    <location>
        <begin position="1"/>
        <end position="126"/>
    </location>
</feature>
<dbReference type="Pfam" id="PF13175">
    <property type="entry name" value="AAA_15"/>
    <property type="match status" value="1"/>
</dbReference>
<accession>A0A9D1PW61</accession>
<evidence type="ECO:0000313" key="4">
    <source>
        <dbReference type="Proteomes" id="UP000886752"/>
    </source>
</evidence>
<proteinExistence type="predicted"/>
<dbReference type="InterPro" id="IPR041685">
    <property type="entry name" value="AAA_GajA/Old/RecF-like"/>
</dbReference>
<evidence type="ECO:0000313" key="3">
    <source>
        <dbReference type="EMBL" id="HIV99969.1"/>
    </source>
</evidence>
<dbReference type="SUPFAM" id="SSF52540">
    <property type="entry name" value="P-loop containing nucleoside triphosphate hydrolases"/>
    <property type="match status" value="1"/>
</dbReference>
<evidence type="ECO:0000259" key="2">
    <source>
        <dbReference type="Pfam" id="PF13304"/>
    </source>
</evidence>
<comment type="caution">
    <text evidence="3">The sequence shown here is derived from an EMBL/GenBank/DDBJ whole genome shotgun (WGS) entry which is preliminary data.</text>
</comment>
<reference evidence="3" key="1">
    <citation type="journal article" date="2021" name="PeerJ">
        <title>Extensive microbial diversity within the chicken gut microbiome revealed by metagenomics and culture.</title>
        <authorList>
            <person name="Gilroy R."/>
            <person name="Ravi A."/>
            <person name="Getino M."/>
            <person name="Pursley I."/>
            <person name="Horton D.L."/>
            <person name="Alikhan N.F."/>
            <person name="Baker D."/>
            <person name="Gharbi K."/>
            <person name="Hall N."/>
            <person name="Watson M."/>
            <person name="Adriaenssens E.M."/>
            <person name="Foster-Nyarko E."/>
            <person name="Jarju S."/>
            <person name="Secka A."/>
            <person name="Antonio M."/>
            <person name="Oren A."/>
            <person name="Chaudhuri R.R."/>
            <person name="La Ragione R."/>
            <person name="Hildebrand F."/>
            <person name="Pallen M.J."/>
        </authorList>
    </citation>
    <scope>NUCLEOTIDE SEQUENCE</scope>
    <source>
        <strain evidence="3">ChiHecec2B26-446</strain>
    </source>
</reference>
<dbReference type="GO" id="GO:0005524">
    <property type="term" value="F:ATP binding"/>
    <property type="evidence" value="ECO:0007669"/>
    <property type="project" value="InterPro"/>
</dbReference>
<name>A0A9D1PW61_9BACT</name>
<sequence>MYVEYIEGTHFRGIPDFFLKLHERLNVFIGTNGVGKSSMLYFIALMLSQCSNLTTDSVLCKISDINNDFDKMCGKIRCRHDNSYILAKYSYSENELCSKYFENFSGKFSDTEEKNRSFSRMQKELKEEELPFTKNFPLVVSYPANRAILEIPERIRGFRPAIHPFDALENALESITDFRSFIALFRMNENSSRKNLQNDHYARWQAKQVQAVNDAICKVIPEFGELHVTQKPFRISVLKKEKKLDFLQLSDGGKCLIALLGDLAQRLAICNPALENPLEGDGIVLVDELELHLHPAWQSILIDRLLTTFPNCQFLVTTHSHLVLGNVKADNIWIMQEECAPCHPDRSYGMEASELLREIMGTQSRPPSVTAKLEQIDRLIDAGQFDKARAALQELAHDTGKIPAIYAANSYLAMMGEEQADIEGGKLAVHSSKSGKSIVGIREDSRSVCAHSQVEGLAHSQE</sequence>
<dbReference type="AlphaFoldDB" id="A0A9D1PW61"/>
<dbReference type="Gene3D" id="3.40.50.300">
    <property type="entry name" value="P-loop containing nucleotide triphosphate hydrolases"/>
    <property type="match status" value="1"/>
</dbReference>
<organism evidence="3 4">
    <name type="scientific">Candidatus Desulfovibrio intestinipullorum</name>
    <dbReference type="NCBI Taxonomy" id="2838536"/>
    <lineage>
        <taxon>Bacteria</taxon>
        <taxon>Pseudomonadati</taxon>
        <taxon>Thermodesulfobacteriota</taxon>
        <taxon>Desulfovibrionia</taxon>
        <taxon>Desulfovibrionales</taxon>
        <taxon>Desulfovibrionaceae</taxon>
        <taxon>Desulfovibrio</taxon>
    </lineage>
</organism>
<dbReference type="EMBL" id="DXHV01000025">
    <property type="protein sequence ID" value="HIV99969.1"/>
    <property type="molecule type" value="Genomic_DNA"/>
</dbReference>
<dbReference type="Proteomes" id="UP000886752">
    <property type="component" value="Unassembled WGS sequence"/>
</dbReference>
<dbReference type="InterPro" id="IPR051396">
    <property type="entry name" value="Bact_Antivir_Def_Nuclease"/>
</dbReference>
<feature type="domain" description="ATPase AAA-type core" evidence="2">
    <location>
        <begin position="200"/>
        <end position="324"/>
    </location>
</feature>
<dbReference type="PANTHER" id="PTHR43581:SF2">
    <property type="entry name" value="EXCINUCLEASE ATPASE SUBUNIT"/>
    <property type="match status" value="1"/>
</dbReference>
<evidence type="ECO:0000259" key="1">
    <source>
        <dbReference type="Pfam" id="PF13175"/>
    </source>
</evidence>
<dbReference type="GO" id="GO:0016887">
    <property type="term" value="F:ATP hydrolysis activity"/>
    <property type="evidence" value="ECO:0007669"/>
    <property type="project" value="InterPro"/>
</dbReference>
<dbReference type="PANTHER" id="PTHR43581">
    <property type="entry name" value="ATP/GTP PHOSPHATASE"/>
    <property type="match status" value="1"/>
</dbReference>
<protein>
    <submittedName>
        <fullName evidence="3">AAA family ATPase</fullName>
    </submittedName>
</protein>
<dbReference type="Pfam" id="PF13304">
    <property type="entry name" value="AAA_21"/>
    <property type="match status" value="1"/>
</dbReference>
<reference evidence="3" key="2">
    <citation type="submission" date="2021-04" db="EMBL/GenBank/DDBJ databases">
        <authorList>
            <person name="Gilroy R."/>
        </authorList>
    </citation>
    <scope>NUCLEOTIDE SEQUENCE</scope>
    <source>
        <strain evidence="3">ChiHecec2B26-446</strain>
    </source>
</reference>
<dbReference type="InterPro" id="IPR003959">
    <property type="entry name" value="ATPase_AAA_core"/>
</dbReference>
<dbReference type="InterPro" id="IPR027417">
    <property type="entry name" value="P-loop_NTPase"/>
</dbReference>